<keyword evidence="9 11" id="KW-0057">Aromatic amino acid biosynthesis</keyword>
<dbReference type="InterPro" id="IPR027417">
    <property type="entry name" value="P-loop_NTPase"/>
</dbReference>
<comment type="caution">
    <text evidence="11">Lacks conserved residue(s) required for the propagation of feature annotation.</text>
</comment>
<dbReference type="KEGG" id="gtl:EP073_12945"/>
<keyword evidence="11" id="KW-0460">Magnesium</keyword>
<evidence type="ECO:0000256" key="7">
    <source>
        <dbReference type="ARBA" id="ARBA00022777"/>
    </source>
</evidence>
<dbReference type="Pfam" id="PF01202">
    <property type="entry name" value="SKI"/>
    <property type="match status" value="1"/>
</dbReference>
<feature type="binding site" evidence="11">
    <location>
        <position position="80"/>
    </location>
    <ligand>
        <name>substrate</name>
    </ligand>
</feature>
<evidence type="ECO:0000256" key="3">
    <source>
        <dbReference type="ARBA" id="ARBA00012154"/>
    </source>
</evidence>
<dbReference type="OrthoDB" id="9800332at2"/>
<keyword evidence="5 11" id="KW-0808">Transferase</keyword>
<sequence>MRKNIYLIGFMGTGKSTVGRLVAQKLGMEFCDTDAMVEEKSGMTISQIFDEMDEDAFRGMETDVLKEITERKNLVVSTGGGIVVTRGNMELMRSAGSLITLMASPEQIFDRIKDDKGRPLLQVANPLDEIKQLIYDRAPFYINTDCIVETTELSPEDAAEEIIRFVENA</sequence>
<dbReference type="GO" id="GO:0004765">
    <property type="term" value="F:shikimate kinase activity"/>
    <property type="evidence" value="ECO:0007669"/>
    <property type="project" value="UniProtKB-UniRule"/>
</dbReference>
<organism evidence="12 13">
    <name type="scientific">Geovibrio thiophilus</name>
    <dbReference type="NCBI Taxonomy" id="139438"/>
    <lineage>
        <taxon>Bacteria</taxon>
        <taxon>Pseudomonadati</taxon>
        <taxon>Deferribacterota</taxon>
        <taxon>Deferribacteres</taxon>
        <taxon>Deferribacterales</taxon>
        <taxon>Geovibrionaceae</taxon>
        <taxon>Geovibrio</taxon>
    </lineage>
</organism>
<dbReference type="EC" id="2.7.1.71" evidence="3 11"/>
<dbReference type="GO" id="GO:0009073">
    <property type="term" value="P:aromatic amino acid family biosynthetic process"/>
    <property type="evidence" value="ECO:0007669"/>
    <property type="project" value="UniProtKB-KW"/>
</dbReference>
<comment type="pathway">
    <text evidence="1 11">Metabolic intermediate biosynthesis; chorismate biosynthesis; chorismate from D-erythrose 4-phosphate and phosphoenolpyruvate: step 5/7.</text>
</comment>
<feature type="binding site" evidence="11">
    <location>
        <position position="16"/>
    </location>
    <ligand>
        <name>Mg(2+)</name>
        <dbReference type="ChEBI" id="CHEBI:18420"/>
    </ligand>
</feature>
<feature type="binding site" evidence="11">
    <location>
        <position position="118"/>
    </location>
    <ligand>
        <name>ATP</name>
        <dbReference type="ChEBI" id="CHEBI:30616"/>
    </ligand>
</feature>
<dbReference type="RefSeq" id="WP_128467585.1">
    <property type="nucleotide sequence ID" value="NZ_CP035108.1"/>
</dbReference>
<dbReference type="SUPFAM" id="SSF52540">
    <property type="entry name" value="P-loop containing nucleoside triphosphate hydrolases"/>
    <property type="match status" value="1"/>
</dbReference>
<comment type="subunit">
    <text evidence="11">Monomer.</text>
</comment>
<dbReference type="GO" id="GO:0005524">
    <property type="term" value="F:ATP binding"/>
    <property type="evidence" value="ECO:0007669"/>
    <property type="project" value="UniProtKB-UniRule"/>
</dbReference>
<evidence type="ECO:0000256" key="4">
    <source>
        <dbReference type="ARBA" id="ARBA00022605"/>
    </source>
</evidence>
<comment type="similarity">
    <text evidence="2 11">Belongs to the shikimate kinase family.</text>
</comment>
<dbReference type="AlphaFoldDB" id="A0A3R5Z0X5"/>
<name>A0A3R5Z0X5_9BACT</name>
<proteinExistence type="inferred from homology"/>
<dbReference type="PROSITE" id="PS01128">
    <property type="entry name" value="SHIKIMATE_KINASE"/>
    <property type="match status" value="1"/>
</dbReference>
<comment type="function">
    <text evidence="11">Catalyzes the specific phosphorylation of the 3-hydroxyl group of shikimic acid using ATP as a cosubstrate.</text>
</comment>
<keyword evidence="6 11" id="KW-0547">Nucleotide-binding</keyword>
<dbReference type="GO" id="GO:0008652">
    <property type="term" value="P:amino acid biosynthetic process"/>
    <property type="evidence" value="ECO:0007669"/>
    <property type="project" value="UniProtKB-KW"/>
</dbReference>
<evidence type="ECO:0000256" key="9">
    <source>
        <dbReference type="ARBA" id="ARBA00023141"/>
    </source>
</evidence>
<dbReference type="GO" id="GO:0000287">
    <property type="term" value="F:magnesium ion binding"/>
    <property type="evidence" value="ECO:0007669"/>
    <property type="project" value="UniProtKB-UniRule"/>
</dbReference>
<dbReference type="InterPro" id="IPR023000">
    <property type="entry name" value="Shikimate_kinase_CS"/>
</dbReference>
<protein>
    <recommendedName>
        <fullName evidence="3 11">Shikimate kinase</fullName>
        <shortName evidence="11">SK</shortName>
        <ecNumber evidence="3 11">2.7.1.71</ecNumber>
    </recommendedName>
</protein>
<evidence type="ECO:0000256" key="8">
    <source>
        <dbReference type="ARBA" id="ARBA00022840"/>
    </source>
</evidence>
<dbReference type="PANTHER" id="PTHR21087:SF16">
    <property type="entry name" value="SHIKIMATE KINASE 1, CHLOROPLASTIC"/>
    <property type="match status" value="1"/>
</dbReference>
<evidence type="ECO:0000256" key="11">
    <source>
        <dbReference type="HAMAP-Rule" id="MF_00109"/>
    </source>
</evidence>
<accession>A0A3R5Z0X5</accession>
<dbReference type="InterPro" id="IPR031322">
    <property type="entry name" value="Shikimate/glucono_kinase"/>
</dbReference>
<feature type="binding site" evidence="11">
    <location>
        <position position="137"/>
    </location>
    <ligand>
        <name>substrate</name>
    </ligand>
</feature>
<dbReference type="HAMAP" id="MF_00109">
    <property type="entry name" value="Shikimate_kinase"/>
    <property type="match status" value="1"/>
</dbReference>
<dbReference type="PANTHER" id="PTHR21087">
    <property type="entry name" value="SHIKIMATE KINASE"/>
    <property type="match status" value="1"/>
</dbReference>
<evidence type="ECO:0000313" key="12">
    <source>
        <dbReference type="EMBL" id="QAR34280.1"/>
    </source>
</evidence>
<evidence type="ECO:0000256" key="5">
    <source>
        <dbReference type="ARBA" id="ARBA00022679"/>
    </source>
</evidence>
<evidence type="ECO:0000256" key="2">
    <source>
        <dbReference type="ARBA" id="ARBA00006997"/>
    </source>
</evidence>
<dbReference type="InterPro" id="IPR000623">
    <property type="entry name" value="Shikimate_kinase/TSH1"/>
</dbReference>
<dbReference type="EMBL" id="CP035108">
    <property type="protein sequence ID" value="QAR34280.1"/>
    <property type="molecule type" value="Genomic_DNA"/>
</dbReference>
<dbReference type="PRINTS" id="PR01100">
    <property type="entry name" value="SHIKIMTKNASE"/>
</dbReference>
<gene>
    <name evidence="11" type="primary">aroK</name>
    <name evidence="12" type="ORF">EP073_12945</name>
</gene>
<dbReference type="CDD" id="cd00464">
    <property type="entry name" value="SK"/>
    <property type="match status" value="1"/>
</dbReference>
<feature type="binding site" evidence="11">
    <location>
        <begin position="12"/>
        <end position="17"/>
    </location>
    <ligand>
        <name>ATP</name>
        <dbReference type="ChEBI" id="CHEBI:30616"/>
    </ligand>
</feature>
<comment type="cofactor">
    <cofactor evidence="11">
        <name>Mg(2+)</name>
        <dbReference type="ChEBI" id="CHEBI:18420"/>
    </cofactor>
    <text evidence="11">Binds 1 Mg(2+) ion per subunit.</text>
</comment>
<keyword evidence="11" id="KW-0963">Cytoplasm</keyword>
<dbReference type="Gene3D" id="3.40.50.300">
    <property type="entry name" value="P-loop containing nucleotide triphosphate hydrolases"/>
    <property type="match status" value="1"/>
</dbReference>
<evidence type="ECO:0000313" key="13">
    <source>
        <dbReference type="Proteomes" id="UP000287502"/>
    </source>
</evidence>
<evidence type="ECO:0000256" key="10">
    <source>
        <dbReference type="ARBA" id="ARBA00048567"/>
    </source>
</evidence>
<dbReference type="GO" id="GO:0009423">
    <property type="term" value="P:chorismate biosynthetic process"/>
    <property type="evidence" value="ECO:0007669"/>
    <property type="project" value="UniProtKB-UniRule"/>
</dbReference>
<dbReference type="UniPathway" id="UPA00053">
    <property type="reaction ID" value="UER00088"/>
</dbReference>
<keyword evidence="11" id="KW-0479">Metal-binding</keyword>
<dbReference type="GO" id="GO:0005829">
    <property type="term" value="C:cytosol"/>
    <property type="evidence" value="ECO:0007669"/>
    <property type="project" value="TreeGrafter"/>
</dbReference>
<evidence type="ECO:0000256" key="1">
    <source>
        <dbReference type="ARBA" id="ARBA00004842"/>
    </source>
</evidence>
<feature type="binding site" evidence="11">
    <location>
        <position position="58"/>
    </location>
    <ligand>
        <name>substrate</name>
    </ligand>
</feature>
<dbReference type="Proteomes" id="UP000287502">
    <property type="component" value="Chromosome"/>
</dbReference>
<feature type="binding site" evidence="11">
    <location>
        <position position="34"/>
    </location>
    <ligand>
        <name>substrate</name>
    </ligand>
</feature>
<comment type="subcellular location">
    <subcellularLocation>
        <location evidence="11">Cytoplasm</location>
    </subcellularLocation>
</comment>
<keyword evidence="7 11" id="KW-0418">Kinase</keyword>
<keyword evidence="4 11" id="KW-0028">Amino-acid biosynthesis</keyword>
<evidence type="ECO:0000256" key="6">
    <source>
        <dbReference type="ARBA" id="ARBA00022741"/>
    </source>
</evidence>
<comment type="catalytic activity">
    <reaction evidence="10 11">
        <text>shikimate + ATP = 3-phosphoshikimate + ADP + H(+)</text>
        <dbReference type="Rhea" id="RHEA:13121"/>
        <dbReference type="ChEBI" id="CHEBI:15378"/>
        <dbReference type="ChEBI" id="CHEBI:30616"/>
        <dbReference type="ChEBI" id="CHEBI:36208"/>
        <dbReference type="ChEBI" id="CHEBI:145989"/>
        <dbReference type="ChEBI" id="CHEBI:456216"/>
        <dbReference type="EC" id="2.7.1.71"/>
    </reaction>
</comment>
<keyword evidence="13" id="KW-1185">Reference proteome</keyword>
<reference evidence="12 13" key="1">
    <citation type="submission" date="2019-01" db="EMBL/GenBank/DDBJ databases">
        <title>Geovibrio thiophilus DSM 11263, complete genome.</title>
        <authorList>
            <person name="Spring S."/>
            <person name="Bunk B."/>
            <person name="Sproer C."/>
        </authorList>
    </citation>
    <scope>NUCLEOTIDE SEQUENCE [LARGE SCALE GENOMIC DNA]</scope>
    <source>
        <strain evidence="12 13">DSM 11263</strain>
    </source>
</reference>
<keyword evidence="8 11" id="KW-0067">ATP-binding</keyword>